<keyword evidence="4" id="KW-1185">Reference proteome</keyword>
<feature type="domain" description="TipAS antibiotic-recognition" evidence="2">
    <location>
        <begin position="13"/>
        <end position="124"/>
    </location>
</feature>
<feature type="compositionally biased region" description="Basic and acidic residues" evidence="1">
    <location>
        <begin position="10"/>
        <end position="20"/>
    </location>
</feature>
<dbReference type="InterPro" id="IPR012925">
    <property type="entry name" value="TipAS_dom"/>
</dbReference>
<reference evidence="3" key="1">
    <citation type="submission" date="2022-05" db="EMBL/GenBank/DDBJ databases">
        <authorList>
            <person name="Oliphant S.A."/>
            <person name="Watson-Haigh N.S."/>
            <person name="Sumby K.M."/>
            <person name="Gardner J.M."/>
            <person name="Jiranek V."/>
        </authorList>
    </citation>
    <scope>NUCLEOTIDE SEQUENCE</scope>
    <source>
        <strain evidence="3">KI16_H9</strain>
    </source>
</reference>
<sequence length="144" mass="17031">MGKKNKHKQAKFERRLSEQYGDQEIKQTKQHWNDYSEAEKAAILKEGDAIFVDLAQLKDQAPDSEEVQQIMVRWHQFLLNFYEPSIELLSGLNEMYANDPKFKKKFAKIDPDLPDFLHAAIDTYVDQLENQWIEEQQETLDNEL</sequence>
<dbReference type="RefSeq" id="WP_252749463.1">
    <property type="nucleotide sequence ID" value="NZ_CP097116.1"/>
</dbReference>
<evidence type="ECO:0000256" key="1">
    <source>
        <dbReference type="SAM" id="MobiDB-lite"/>
    </source>
</evidence>
<dbReference type="Gene3D" id="1.10.490.50">
    <property type="entry name" value="Antibiotic binding domain of TipA-like multidrug resistance regulators"/>
    <property type="match status" value="1"/>
</dbReference>
<dbReference type="SUPFAM" id="SSF89082">
    <property type="entry name" value="Antibiotic binding domain of TipA-like multidrug resistance regulators"/>
    <property type="match status" value="1"/>
</dbReference>
<feature type="region of interest" description="Disordered" evidence="1">
    <location>
        <begin position="1"/>
        <end position="20"/>
    </location>
</feature>
<name>A0ABY5BLX8_9LACO</name>
<dbReference type="Pfam" id="PF07739">
    <property type="entry name" value="TipAS"/>
    <property type="match status" value="1"/>
</dbReference>
<protein>
    <submittedName>
        <fullName evidence="3">TipAS antibiotic-recognition domain-containing protein</fullName>
    </submittedName>
</protein>
<accession>A0ABY5BLX8</accession>
<evidence type="ECO:0000259" key="2">
    <source>
        <dbReference type="Pfam" id="PF07739"/>
    </source>
</evidence>
<evidence type="ECO:0000313" key="4">
    <source>
        <dbReference type="Proteomes" id="UP001056707"/>
    </source>
</evidence>
<dbReference type="InterPro" id="IPR036244">
    <property type="entry name" value="TipA-like_antibiotic-bd"/>
</dbReference>
<dbReference type="Proteomes" id="UP001056707">
    <property type="component" value="Chromosome"/>
</dbReference>
<dbReference type="EMBL" id="CP097116">
    <property type="protein sequence ID" value="USS84560.1"/>
    <property type="molecule type" value="Genomic_DNA"/>
</dbReference>
<proteinExistence type="predicted"/>
<gene>
    <name evidence="3" type="ORF">M3M35_04370</name>
</gene>
<organism evidence="3 4">
    <name type="scientific">Fructilactobacillus myrtifloralis</name>
    <dbReference type="NCBI Taxonomy" id="2940301"/>
    <lineage>
        <taxon>Bacteria</taxon>
        <taxon>Bacillati</taxon>
        <taxon>Bacillota</taxon>
        <taxon>Bacilli</taxon>
        <taxon>Lactobacillales</taxon>
        <taxon>Lactobacillaceae</taxon>
        <taxon>Fructilactobacillus</taxon>
    </lineage>
</organism>
<evidence type="ECO:0000313" key="3">
    <source>
        <dbReference type="EMBL" id="USS84560.1"/>
    </source>
</evidence>